<dbReference type="Gene3D" id="1.10.10.10">
    <property type="entry name" value="Winged helix-like DNA-binding domain superfamily/Winged helix DNA-binding domain"/>
    <property type="match status" value="1"/>
</dbReference>
<dbReference type="InterPro" id="IPR010896">
    <property type="entry name" value="NUMOD1"/>
</dbReference>
<dbReference type="InterPro" id="IPR003647">
    <property type="entry name" value="Intron_nuc_1_rpt"/>
</dbReference>
<dbReference type="SUPFAM" id="SSF54060">
    <property type="entry name" value="His-Me finger endonucleases"/>
    <property type="match status" value="1"/>
</dbReference>
<dbReference type="GO" id="GO:0016788">
    <property type="term" value="F:hydrolase activity, acting on ester bonds"/>
    <property type="evidence" value="ECO:0007669"/>
    <property type="project" value="InterPro"/>
</dbReference>
<dbReference type="SMART" id="SM00497">
    <property type="entry name" value="IENR1"/>
    <property type="match status" value="1"/>
</dbReference>
<organism evidence="3 4">
    <name type="scientific">Mucilaginibacter lappiensis</name>
    <dbReference type="NCBI Taxonomy" id="354630"/>
    <lineage>
        <taxon>Bacteria</taxon>
        <taxon>Pseudomonadati</taxon>
        <taxon>Bacteroidota</taxon>
        <taxon>Sphingobacteriia</taxon>
        <taxon>Sphingobacteriales</taxon>
        <taxon>Sphingobacteriaceae</taxon>
        <taxon>Mucilaginibacter</taxon>
    </lineage>
</organism>
<feature type="domain" description="NUMOD4" evidence="2">
    <location>
        <begin position="21"/>
        <end position="71"/>
    </location>
</feature>
<dbReference type="InterPro" id="IPR036388">
    <property type="entry name" value="WH-like_DNA-bd_sf"/>
</dbReference>
<comment type="caution">
    <text evidence="3">The sequence shown here is derived from an EMBL/GenBank/DDBJ whole genome shotgun (WGS) entry which is preliminary data.</text>
</comment>
<dbReference type="Gene3D" id="3.90.75.20">
    <property type="match status" value="1"/>
</dbReference>
<dbReference type="EMBL" id="JACHCA010000001">
    <property type="protein sequence ID" value="MBB6126351.1"/>
    <property type="molecule type" value="Genomic_DNA"/>
</dbReference>
<name>A0A841JE35_9SPHI</name>
<protein>
    <recommendedName>
        <fullName evidence="5">NUMOD4 motif-containing protein</fullName>
    </recommendedName>
</protein>
<evidence type="ECO:0000313" key="3">
    <source>
        <dbReference type="EMBL" id="MBB6126351.1"/>
    </source>
</evidence>
<accession>A0A841JE35</accession>
<evidence type="ECO:0000259" key="1">
    <source>
        <dbReference type="Pfam" id="PF07453"/>
    </source>
</evidence>
<dbReference type="Pfam" id="PF07463">
    <property type="entry name" value="NUMOD4"/>
    <property type="match status" value="1"/>
</dbReference>
<dbReference type="Pfam" id="PF07453">
    <property type="entry name" value="NUMOD1"/>
    <property type="match status" value="1"/>
</dbReference>
<proteinExistence type="predicted"/>
<evidence type="ECO:0008006" key="5">
    <source>
        <dbReference type="Google" id="ProtNLM"/>
    </source>
</evidence>
<feature type="domain" description="Nuclease-associated modular DNA-binding 1" evidence="1">
    <location>
        <begin position="175"/>
        <end position="205"/>
    </location>
</feature>
<dbReference type="RefSeq" id="WP_183585356.1">
    <property type="nucleotide sequence ID" value="NZ_JACHCA010000001.1"/>
</dbReference>
<evidence type="ECO:0000259" key="2">
    <source>
        <dbReference type="Pfam" id="PF07463"/>
    </source>
</evidence>
<sequence length="226" mass="26264">MSEINSQHNYLHKGLADLPGEIWKDIPGFEGSYQASNCGRVKSLDRIVPHPRLKQQFVKGRILSQSVSKNKNIKTGEPMIDLRASLSIEGLPYYFNTRRLIYQTFIYQNLNYDKDGLYVINLDNNGYNNRPENLKLCTKSEKQKRAIKRDRVLPYLKTADRSNWPKIYGGYSRKKPVGQYDLNGNLIHQYSSVREASRQVKLDDKAIIGVAKGIYKQWNGFIWRYI</sequence>
<reference evidence="3 4" key="1">
    <citation type="submission" date="2020-08" db="EMBL/GenBank/DDBJ databases">
        <title>Genomic Encyclopedia of Type Strains, Phase IV (KMG-V): Genome sequencing to study the core and pangenomes of soil and plant-associated prokaryotes.</title>
        <authorList>
            <person name="Whitman W."/>
        </authorList>
    </citation>
    <scope>NUCLEOTIDE SEQUENCE [LARGE SCALE GENOMIC DNA]</scope>
    <source>
        <strain evidence="3 4">MP601</strain>
    </source>
</reference>
<evidence type="ECO:0000313" key="4">
    <source>
        <dbReference type="Proteomes" id="UP000548326"/>
    </source>
</evidence>
<dbReference type="Proteomes" id="UP000548326">
    <property type="component" value="Unassembled WGS sequence"/>
</dbReference>
<dbReference type="InterPro" id="IPR044925">
    <property type="entry name" value="His-Me_finger_sf"/>
</dbReference>
<dbReference type="InterPro" id="IPR010902">
    <property type="entry name" value="NUMOD4"/>
</dbReference>
<dbReference type="AlphaFoldDB" id="A0A841JE35"/>
<gene>
    <name evidence="3" type="ORF">HDF22_000452</name>
</gene>